<evidence type="ECO:0000259" key="2">
    <source>
        <dbReference type="PROSITE" id="PS50112"/>
    </source>
</evidence>
<dbReference type="SMART" id="SM00052">
    <property type="entry name" value="EAL"/>
    <property type="match status" value="1"/>
</dbReference>
<dbReference type="InterPro" id="IPR029787">
    <property type="entry name" value="Nucleotide_cyclase"/>
</dbReference>
<dbReference type="InterPro" id="IPR012226">
    <property type="entry name" value="Diguanyl_cyclase/Pdiesterase"/>
</dbReference>
<dbReference type="EMBL" id="CP044205">
    <property type="protein sequence ID" value="QFY44929.1"/>
    <property type="molecule type" value="Genomic_DNA"/>
</dbReference>
<dbReference type="Pfam" id="PF08447">
    <property type="entry name" value="PAS_3"/>
    <property type="match status" value="1"/>
</dbReference>
<dbReference type="InterPro" id="IPR052155">
    <property type="entry name" value="Biofilm_reg_signaling"/>
</dbReference>
<keyword evidence="7" id="KW-1185">Reference proteome</keyword>
<feature type="domain" description="PAC" evidence="3">
    <location>
        <begin position="89"/>
        <end position="142"/>
    </location>
</feature>
<dbReference type="Pfam" id="PF00563">
    <property type="entry name" value="EAL"/>
    <property type="match status" value="1"/>
</dbReference>
<reference evidence="6 7" key="1">
    <citation type="submission" date="2019-09" db="EMBL/GenBank/DDBJ databases">
        <title>Ecophysiology of the spiral-shaped methanotroph Methylospira mobilis as revealed by the complete genome sequence.</title>
        <authorList>
            <person name="Oshkin I.Y."/>
            <person name="Dedysh S.N."/>
            <person name="Miroshnikov K."/>
            <person name="Danilova O.V."/>
            <person name="Hakobyan A."/>
            <person name="Liesack W."/>
        </authorList>
    </citation>
    <scope>NUCLEOTIDE SEQUENCE [LARGE SCALE GENOMIC DNA]</scope>
    <source>
        <strain evidence="6 7">Shm1</strain>
    </source>
</reference>
<dbReference type="GO" id="GO:0003824">
    <property type="term" value="F:catalytic activity"/>
    <property type="evidence" value="ECO:0007669"/>
    <property type="project" value="UniProtKB-ARBA"/>
</dbReference>
<comment type="cofactor">
    <cofactor evidence="1">
        <name>Mg(2+)</name>
        <dbReference type="ChEBI" id="CHEBI:18420"/>
    </cofactor>
</comment>
<dbReference type="Gene3D" id="3.30.70.270">
    <property type="match status" value="1"/>
</dbReference>
<dbReference type="OrthoDB" id="5571542at2"/>
<dbReference type="CDD" id="cd00130">
    <property type="entry name" value="PAS"/>
    <property type="match status" value="3"/>
</dbReference>
<dbReference type="Pfam" id="PF13426">
    <property type="entry name" value="PAS_9"/>
    <property type="match status" value="2"/>
</dbReference>
<dbReference type="Gene3D" id="3.20.20.450">
    <property type="entry name" value="EAL domain"/>
    <property type="match status" value="1"/>
</dbReference>
<evidence type="ECO:0000313" key="7">
    <source>
        <dbReference type="Proteomes" id="UP000325755"/>
    </source>
</evidence>
<dbReference type="InterPro" id="IPR000160">
    <property type="entry name" value="GGDEF_dom"/>
</dbReference>
<dbReference type="SUPFAM" id="SSF55073">
    <property type="entry name" value="Nucleotide cyclase"/>
    <property type="match status" value="1"/>
</dbReference>
<dbReference type="InterPro" id="IPR001610">
    <property type="entry name" value="PAC"/>
</dbReference>
<dbReference type="Gene3D" id="3.30.450.20">
    <property type="entry name" value="PAS domain"/>
    <property type="match status" value="3"/>
</dbReference>
<dbReference type="PROSITE" id="PS50887">
    <property type="entry name" value="GGDEF"/>
    <property type="match status" value="1"/>
</dbReference>
<evidence type="ECO:0000259" key="3">
    <source>
        <dbReference type="PROSITE" id="PS50113"/>
    </source>
</evidence>
<dbReference type="SMART" id="SM00267">
    <property type="entry name" value="GGDEF"/>
    <property type="match status" value="1"/>
</dbReference>
<feature type="domain" description="PAS" evidence="2">
    <location>
        <begin position="137"/>
        <end position="181"/>
    </location>
</feature>
<evidence type="ECO:0000259" key="5">
    <source>
        <dbReference type="PROSITE" id="PS50887"/>
    </source>
</evidence>
<gene>
    <name evidence="6" type="ORF">F6R98_03765</name>
</gene>
<dbReference type="InterPro" id="IPR000014">
    <property type="entry name" value="PAS"/>
</dbReference>
<dbReference type="AlphaFoldDB" id="A0A5Q0BMV7"/>
<dbReference type="CDD" id="cd01948">
    <property type="entry name" value="EAL"/>
    <property type="match status" value="1"/>
</dbReference>
<feature type="domain" description="PAS" evidence="2">
    <location>
        <begin position="260"/>
        <end position="307"/>
    </location>
</feature>
<sequence length="811" mass="91365">MRTRTEEALRASEERWKFALEGSGDGVWDYNFQTHKVLSSRRYKEMYGLAEHDNEDVVTQWEKRIHPDDKICVMTDLRTYLDGDASSPFSAEYRMRCSDGSWKWILDRAVLVSRTADGKPLRMIGTHTDITERKLLQMKQLMMVLECSSEAVLLVNKEGFILFANDSAVRLFGYAQNELVGCSVDVLVPLKARPGHGSHLAAFMSNPKPRPMATAQQLFAVRKDGSEFSVEVSLSPIEIDNQVFVITGVLDITERKRLEREMQLAAMVYRAIGEAIMVADADNRIVAVNPSYTRLTGYTEQEAVGQSTKLLKSGRHTKDFYWRMWQSLEKTGHWQGEIWNQRKNGEAYLEWLVINTVYDDNGAVLRRIAMFSDVTDQKRAEQTIWQQANFDPLTGLPNRRMFHDRLEQEIKKAHRSALSLALLFLDLDRFKEINDTLGHAIGDLLLKEVAQRISGCVRDVDTVARLGGDEFTVILSEIDDFGSIARVAQGILRSLAGPFQLDGEILYESASIGITLYPDDAATLEELLKNADQAMYAAKHQGRNCYSYFTSSMQEAAHARMRLIADLRSAMAENQLLVYYQPIVELATGAIHKAEALIRWRHPVRGFIAPSEFIPVAEEVGMIVDIGDWVFREAIRQTASWRLSHDPVFQVSINKSPVQFLREDNSHGGWADYLKALGLPGQVIVIEITEGLLLETSKIVADKLLAFRDAGVQVALDDFGTGYSSLSYLKKFDIDYIKIDQSFISNLAPGSSDMALSEAIIVMAHKLGLKVIAEGVETAEQRDLLIAAGCDYGQGYWFSRPVPAEEFEKLL</sequence>
<feature type="domain" description="GGDEF" evidence="5">
    <location>
        <begin position="418"/>
        <end position="551"/>
    </location>
</feature>
<dbReference type="CDD" id="cd01949">
    <property type="entry name" value="GGDEF"/>
    <property type="match status" value="1"/>
</dbReference>
<dbReference type="FunFam" id="3.30.70.270:FF:000001">
    <property type="entry name" value="Diguanylate cyclase domain protein"/>
    <property type="match status" value="1"/>
</dbReference>
<feature type="domain" description="PAC" evidence="3">
    <location>
        <begin position="334"/>
        <end position="386"/>
    </location>
</feature>
<dbReference type="InterPro" id="IPR001633">
    <property type="entry name" value="EAL_dom"/>
</dbReference>
<dbReference type="InterPro" id="IPR000700">
    <property type="entry name" value="PAS-assoc_C"/>
</dbReference>
<feature type="domain" description="EAL" evidence="4">
    <location>
        <begin position="560"/>
        <end position="811"/>
    </location>
</feature>
<dbReference type="Pfam" id="PF00990">
    <property type="entry name" value="GGDEF"/>
    <property type="match status" value="1"/>
</dbReference>
<dbReference type="Proteomes" id="UP000325755">
    <property type="component" value="Chromosome"/>
</dbReference>
<dbReference type="InterPro" id="IPR013655">
    <property type="entry name" value="PAS_fold_3"/>
</dbReference>
<dbReference type="KEGG" id="mmob:F6R98_03765"/>
<evidence type="ECO:0000256" key="1">
    <source>
        <dbReference type="ARBA" id="ARBA00001946"/>
    </source>
</evidence>
<dbReference type="SMART" id="SM00091">
    <property type="entry name" value="PAS"/>
    <property type="match status" value="3"/>
</dbReference>
<organism evidence="6 7">
    <name type="scientific">Candidatus Methylospira mobilis</name>
    <dbReference type="NCBI Taxonomy" id="1808979"/>
    <lineage>
        <taxon>Bacteria</taxon>
        <taxon>Pseudomonadati</taxon>
        <taxon>Pseudomonadota</taxon>
        <taxon>Gammaproteobacteria</taxon>
        <taxon>Methylococcales</taxon>
        <taxon>Methylococcaceae</taxon>
        <taxon>Candidatus Methylospira</taxon>
    </lineage>
</organism>
<dbReference type="InterPro" id="IPR035965">
    <property type="entry name" value="PAS-like_dom_sf"/>
</dbReference>
<evidence type="ECO:0000259" key="4">
    <source>
        <dbReference type="PROSITE" id="PS50883"/>
    </source>
</evidence>
<dbReference type="InParanoid" id="A0A5Q0BMV7"/>
<accession>A0A5Q0BMV7</accession>
<dbReference type="InterPro" id="IPR035919">
    <property type="entry name" value="EAL_sf"/>
</dbReference>
<dbReference type="PIRSF" id="PIRSF005925">
    <property type="entry name" value="Dos"/>
    <property type="match status" value="1"/>
</dbReference>
<proteinExistence type="predicted"/>
<dbReference type="SMART" id="SM00086">
    <property type="entry name" value="PAC"/>
    <property type="match status" value="3"/>
</dbReference>
<dbReference type="FunCoup" id="A0A5Q0BMV7">
    <property type="interactions" value="2"/>
</dbReference>
<dbReference type="SUPFAM" id="SSF55785">
    <property type="entry name" value="PYP-like sensor domain (PAS domain)"/>
    <property type="match status" value="3"/>
</dbReference>
<dbReference type="PROSITE" id="PS50883">
    <property type="entry name" value="EAL"/>
    <property type="match status" value="1"/>
</dbReference>
<dbReference type="NCBIfam" id="TIGR00229">
    <property type="entry name" value="sensory_box"/>
    <property type="match status" value="3"/>
</dbReference>
<evidence type="ECO:0000313" key="6">
    <source>
        <dbReference type="EMBL" id="QFY44929.1"/>
    </source>
</evidence>
<name>A0A5Q0BMV7_9GAMM</name>
<dbReference type="NCBIfam" id="TIGR00254">
    <property type="entry name" value="GGDEF"/>
    <property type="match status" value="1"/>
</dbReference>
<dbReference type="PANTHER" id="PTHR44757:SF2">
    <property type="entry name" value="BIOFILM ARCHITECTURE MAINTENANCE PROTEIN MBAA"/>
    <property type="match status" value="1"/>
</dbReference>
<dbReference type="PROSITE" id="PS50112">
    <property type="entry name" value="PAS"/>
    <property type="match status" value="2"/>
</dbReference>
<dbReference type="PANTHER" id="PTHR44757">
    <property type="entry name" value="DIGUANYLATE CYCLASE DGCP"/>
    <property type="match status" value="1"/>
</dbReference>
<dbReference type="PROSITE" id="PS50113">
    <property type="entry name" value="PAC"/>
    <property type="match status" value="3"/>
</dbReference>
<dbReference type="InterPro" id="IPR043128">
    <property type="entry name" value="Rev_trsase/Diguanyl_cyclase"/>
</dbReference>
<feature type="domain" description="PAC" evidence="3">
    <location>
        <begin position="214"/>
        <end position="264"/>
    </location>
</feature>
<protein>
    <submittedName>
        <fullName evidence="6">EAL domain-containing protein</fullName>
    </submittedName>
</protein>
<dbReference type="SUPFAM" id="SSF141868">
    <property type="entry name" value="EAL domain-like"/>
    <property type="match status" value="1"/>
</dbReference>